<proteinExistence type="predicted"/>
<accession>A0ABQ6BUD7</accession>
<evidence type="ECO:0000313" key="2">
    <source>
        <dbReference type="Proteomes" id="UP001156836"/>
    </source>
</evidence>
<evidence type="ECO:0000313" key="1">
    <source>
        <dbReference type="EMBL" id="GLS03513.1"/>
    </source>
</evidence>
<protein>
    <submittedName>
        <fullName evidence="1">Uncharacterized protein</fullName>
    </submittedName>
</protein>
<comment type="caution">
    <text evidence="1">The sequence shown here is derived from an EMBL/GenBank/DDBJ whole genome shotgun (WGS) entry which is preliminary data.</text>
</comment>
<reference evidence="2" key="1">
    <citation type="journal article" date="2019" name="Int. J. Syst. Evol. Microbiol.">
        <title>The Global Catalogue of Microorganisms (GCM) 10K type strain sequencing project: providing services to taxonomists for standard genome sequencing and annotation.</title>
        <authorList>
            <consortium name="The Broad Institute Genomics Platform"/>
            <consortium name="The Broad Institute Genome Sequencing Center for Infectious Disease"/>
            <person name="Wu L."/>
            <person name="Ma J."/>
        </authorList>
    </citation>
    <scope>NUCLEOTIDE SEQUENCE [LARGE SCALE GENOMIC DNA]</scope>
    <source>
        <strain evidence="2">NBRC 104970</strain>
    </source>
</reference>
<dbReference type="EMBL" id="BSOZ01000005">
    <property type="protein sequence ID" value="GLS03513.1"/>
    <property type="molecule type" value="Genomic_DNA"/>
</dbReference>
<dbReference type="Proteomes" id="UP001156836">
    <property type="component" value="Unassembled WGS sequence"/>
</dbReference>
<sequence length="148" mass="16482">MFWGCDAKTTRRVQAIFASLLQQAVGERCSELDAVMSIRKQVDAYQLAAQGQVTAVQWCGNEIALQLSTPPTPSRRSLGTGAFAQWRLDALEDLTPVGTPRPDPGLFRLQRRAQQAGPCGIERIVPLRHALDFAPIWDGYDLLREFSR</sequence>
<organism evidence="1 2">
    <name type="scientific">Chitiniphilus shinanonensis</name>
    <dbReference type="NCBI Taxonomy" id="553088"/>
    <lineage>
        <taxon>Bacteria</taxon>
        <taxon>Pseudomonadati</taxon>
        <taxon>Pseudomonadota</taxon>
        <taxon>Betaproteobacteria</taxon>
        <taxon>Neisseriales</taxon>
        <taxon>Chitinibacteraceae</taxon>
        <taxon>Chitiniphilus</taxon>
    </lineage>
</organism>
<keyword evidence="2" id="KW-1185">Reference proteome</keyword>
<gene>
    <name evidence="1" type="ORF">GCM10007860_06570</name>
</gene>
<dbReference type="RefSeq" id="WP_211214732.1">
    <property type="nucleotide sequence ID" value="NZ_BSOZ01000005.1"/>
</dbReference>
<name>A0ABQ6BUD7_9NEIS</name>